<dbReference type="SUPFAM" id="SSF56801">
    <property type="entry name" value="Acetyl-CoA synthetase-like"/>
    <property type="match status" value="1"/>
</dbReference>
<name>A0A1X2KGR4_9MYCO</name>
<dbReference type="PANTHER" id="PTHR45527">
    <property type="entry name" value="NONRIBOSOMAL PEPTIDE SYNTHETASE"/>
    <property type="match status" value="1"/>
</dbReference>
<gene>
    <name evidence="2" type="ORF">B8W69_29535</name>
</gene>
<reference evidence="2 3" key="1">
    <citation type="submission" date="2017-04" db="EMBL/GenBank/DDBJ databases">
        <title>The new phylogeny of genus Mycobacterium.</title>
        <authorList>
            <person name="Tortoli E."/>
            <person name="Trovato A."/>
            <person name="Cirillo D.M."/>
        </authorList>
    </citation>
    <scope>NUCLEOTIDE SEQUENCE [LARGE SCALE GENOMIC DNA]</scope>
    <source>
        <strain evidence="2 3">DSM 45247</strain>
    </source>
</reference>
<sequence>IAYLIYTSGTTGVPKGVAVTHRNLTHVGDSQPLDLPAAQVWTQCHSYAFDFSVWEIWAALLGGGRLVVVPDEVVGSPDDFHALLVRERVNVLTQTPSAVAALCPEGLESVALLLGGEACPAEVVDAWAPGRVVINAYGPTEATVYASLSAPLSVGAGVVPIGAPVSTAALFVLDEWLRAVPVGVVGELYVAGRGVACGYVGRAALTGSRFVACPFGESGARMYRTGDLV</sequence>
<evidence type="ECO:0000313" key="2">
    <source>
        <dbReference type="EMBL" id="OSC17951.1"/>
    </source>
</evidence>
<protein>
    <recommendedName>
        <fullName evidence="1">AMP-dependent synthetase/ligase domain-containing protein</fullName>
    </recommendedName>
</protein>
<dbReference type="GO" id="GO:0031177">
    <property type="term" value="F:phosphopantetheine binding"/>
    <property type="evidence" value="ECO:0007669"/>
    <property type="project" value="TreeGrafter"/>
</dbReference>
<feature type="domain" description="AMP-dependent synthetase/ligase" evidence="1">
    <location>
        <begin position="1"/>
        <end position="199"/>
    </location>
</feature>
<keyword evidence="3" id="KW-1185">Reference proteome</keyword>
<feature type="non-terminal residue" evidence="2">
    <location>
        <position position="1"/>
    </location>
</feature>
<evidence type="ECO:0000259" key="1">
    <source>
        <dbReference type="Pfam" id="PF00501"/>
    </source>
</evidence>
<dbReference type="AlphaFoldDB" id="A0A1X2KGR4"/>
<dbReference type="RefSeq" id="WP_133058064.1">
    <property type="nucleotide sequence ID" value="NZ_NCXM01000102.1"/>
</dbReference>
<dbReference type="GO" id="GO:0005829">
    <property type="term" value="C:cytosol"/>
    <property type="evidence" value="ECO:0007669"/>
    <property type="project" value="TreeGrafter"/>
</dbReference>
<dbReference type="OrthoDB" id="3691933at2"/>
<dbReference type="EMBL" id="NCXM01000102">
    <property type="protein sequence ID" value="OSC17951.1"/>
    <property type="molecule type" value="Genomic_DNA"/>
</dbReference>
<dbReference type="InterPro" id="IPR000873">
    <property type="entry name" value="AMP-dep_synth/lig_dom"/>
</dbReference>
<dbReference type="PROSITE" id="PS00455">
    <property type="entry name" value="AMP_BINDING"/>
    <property type="match status" value="1"/>
</dbReference>
<feature type="non-terminal residue" evidence="2">
    <location>
        <position position="229"/>
    </location>
</feature>
<proteinExistence type="predicted"/>
<dbReference type="InterPro" id="IPR042099">
    <property type="entry name" value="ANL_N_sf"/>
</dbReference>
<dbReference type="Pfam" id="PF00501">
    <property type="entry name" value="AMP-binding"/>
    <property type="match status" value="1"/>
</dbReference>
<organism evidence="2 3">
    <name type="scientific">Mycolicibacterium vulneris</name>
    <dbReference type="NCBI Taxonomy" id="547163"/>
    <lineage>
        <taxon>Bacteria</taxon>
        <taxon>Bacillati</taxon>
        <taxon>Actinomycetota</taxon>
        <taxon>Actinomycetes</taxon>
        <taxon>Mycobacteriales</taxon>
        <taxon>Mycobacteriaceae</taxon>
        <taxon>Mycolicibacterium</taxon>
    </lineage>
</organism>
<accession>A0A1X2KGR4</accession>
<dbReference type="GO" id="GO:0044550">
    <property type="term" value="P:secondary metabolite biosynthetic process"/>
    <property type="evidence" value="ECO:0007669"/>
    <property type="project" value="TreeGrafter"/>
</dbReference>
<comment type="caution">
    <text evidence="2">The sequence shown here is derived from an EMBL/GenBank/DDBJ whole genome shotgun (WGS) entry which is preliminary data.</text>
</comment>
<dbReference type="InterPro" id="IPR020845">
    <property type="entry name" value="AMP-binding_CS"/>
</dbReference>
<dbReference type="GO" id="GO:0043041">
    <property type="term" value="P:amino acid activation for nonribosomal peptide biosynthetic process"/>
    <property type="evidence" value="ECO:0007669"/>
    <property type="project" value="TreeGrafter"/>
</dbReference>
<dbReference type="Proteomes" id="UP000242320">
    <property type="component" value="Unassembled WGS sequence"/>
</dbReference>
<evidence type="ECO:0000313" key="3">
    <source>
        <dbReference type="Proteomes" id="UP000242320"/>
    </source>
</evidence>
<dbReference type="Gene3D" id="3.40.50.12780">
    <property type="entry name" value="N-terminal domain of ligase-like"/>
    <property type="match status" value="1"/>
</dbReference>
<dbReference type="PANTHER" id="PTHR45527:SF14">
    <property type="entry name" value="PLIPASTATIN SYNTHASE SUBUNIT B"/>
    <property type="match status" value="1"/>
</dbReference>